<dbReference type="SMART" id="SM00304">
    <property type="entry name" value="HAMP"/>
    <property type="match status" value="1"/>
</dbReference>
<evidence type="ECO:0000256" key="8">
    <source>
        <dbReference type="ARBA" id="ARBA00023012"/>
    </source>
</evidence>
<dbReference type="PROSITE" id="PS50109">
    <property type="entry name" value="HIS_KIN"/>
    <property type="match status" value="1"/>
</dbReference>
<protein>
    <recommendedName>
        <fullName evidence="2">histidine kinase</fullName>
        <ecNumber evidence="2">2.7.13.3</ecNumber>
    </recommendedName>
</protein>
<evidence type="ECO:0000256" key="7">
    <source>
        <dbReference type="ARBA" id="ARBA00022989"/>
    </source>
</evidence>
<dbReference type="PANTHER" id="PTHR45436:SF5">
    <property type="entry name" value="SENSOR HISTIDINE KINASE TRCS"/>
    <property type="match status" value="1"/>
</dbReference>
<keyword evidence="5 9" id="KW-0812">Transmembrane</keyword>
<dbReference type="EC" id="2.7.13.3" evidence="2"/>
<dbReference type="InterPro" id="IPR005467">
    <property type="entry name" value="His_kinase_dom"/>
</dbReference>
<feature type="domain" description="HAMP" evidence="11">
    <location>
        <begin position="182"/>
        <end position="235"/>
    </location>
</feature>
<evidence type="ECO:0000259" key="10">
    <source>
        <dbReference type="PROSITE" id="PS50109"/>
    </source>
</evidence>
<name>A0ABS6ULP8_9PSEU</name>
<proteinExistence type="predicted"/>
<organism evidence="12 13">
    <name type="scientific">Pseudonocardia abyssalis</name>
    <dbReference type="NCBI Taxonomy" id="2792008"/>
    <lineage>
        <taxon>Bacteria</taxon>
        <taxon>Bacillati</taxon>
        <taxon>Actinomycetota</taxon>
        <taxon>Actinomycetes</taxon>
        <taxon>Pseudonocardiales</taxon>
        <taxon>Pseudonocardiaceae</taxon>
        <taxon>Pseudonocardia</taxon>
    </lineage>
</organism>
<evidence type="ECO:0000313" key="13">
    <source>
        <dbReference type="Proteomes" id="UP000694287"/>
    </source>
</evidence>
<comment type="caution">
    <text evidence="12">The sequence shown here is derived from an EMBL/GenBank/DDBJ whole genome shotgun (WGS) entry which is preliminary data.</text>
</comment>
<keyword evidence="13" id="KW-1185">Reference proteome</keyword>
<evidence type="ECO:0000256" key="9">
    <source>
        <dbReference type="SAM" id="Phobius"/>
    </source>
</evidence>
<evidence type="ECO:0000259" key="11">
    <source>
        <dbReference type="PROSITE" id="PS50885"/>
    </source>
</evidence>
<dbReference type="Proteomes" id="UP000694287">
    <property type="component" value="Unassembled WGS sequence"/>
</dbReference>
<dbReference type="InterPro" id="IPR003660">
    <property type="entry name" value="HAMP_dom"/>
</dbReference>
<keyword evidence="8" id="KW-0902">Two-component regulatory system</keyword>
<evidence type="ECO:0000256" key="4">
    <source>
        <dbReference type="ARBA" id="ARBA00022679"/>
    </source>
</evidence>
<accession>A0ABS6ULP8</accession>
<dbReference type="InterPro" id="IPR003594">
    <property type="entry name" value="HATPase_dom"/>
</dbReference>
<dbReference type="CDD" id="cd00082">
    <property type="entry name" value="HisKA"/>
    <property type="match status" value="1"/>
</dbReference>
<dbReference type="PROSITE" id="PS50885">
    <property type="entry name" value="HAMP"/>
    <property type="match status" value="1"/>
</dbReference>
<evidence type="ECO:0000256" key="5">
    <source>
        <dbReference type="ARBA" id="ARBA00022692"/>
    </source>
</evidence>
<dbReference type="SMART" id="SM00387">
    <property type="entry name" value="HATPase_c"/>
    <property type="match status" value="1"/>
</dbReference>
<feature type="domain" description="Histidine kinase" evidence="10">
    <location>
        <begin position="243"/>
        <end position="449"/>
    </location>
</feature>
<comment type="catalytic activity">
    <reaction evidence="1">
        <text>ATP + protein L-histidine = ADP + protein N-phospho-L-histidine.</text>
        <dbReference type="EC" id="2.7.13.3"/>
    </reaction>
</comment>
<dbReference type="CDD" id="cd06225">
    <property type="entry name" value="HAMP"/>
    <property type="match status" value="1"/>
</dbReference>
<dbReference type="SMART" id="SM00388">
    <property type="entry name" value="HisKA"/>
    <property type="match status" value="1"/>
</dbReference>
<keyword evidence="6" id="KW-0418">Kinase</keyword>
<dbReference type="Pfam" id="PF00512">
    <property type="entry name" value="HisKA"/>
    <property type="match status" value="1"/>
</dbReference>
<evidence type="ECO:0000256" key="2">
    <source>
        <dbReference type="ARBA" id="ARBA00012438"/>
    </source>
</evidence>
<feature type="transmembrane region" description="Helical" evidence="9">
    <location>
        <begin position="20"/>
        <end position="41"/>
    </location>
</feature>
<dbReference type="EMBL" id="JADQDK010000001">
    <property type="protein sequence ID" value="MBW0133178.1"/>
    <property type="molecule type" value="Genomic_DNA"/>
</dbReference>
<gene>
    <name evidence="12" type="ORF">I4I81_02755</name>
</gene>
<dbReference type="Pfam" id="PF02518">
    <property type="entry name" value="HATPase_c"/>
    <property type="match status" value="1"/>
</dbReference>
<keyword evidence="3" id="KW-0597">Phosphoprotein</keyword>
<dbReference type="CDD" id="cd00075">
    <property type="entry name" value="HATPase"/>
    <property type="match status" value="1"/>
</dbReference>
<sequence>MRMWVPVWLRERWGVRVAAAAAAAAVVAVALVLAGIALVLLQERSVRSSVEDQARAQALNAVARLDDGESPEETVTEIATGFVLLQVLDADGTVLAASPQLSTTEPVDGGATAADPDSTVTASVGDDPLLVVREPAAGSLAVLAAGSLAAAERSTETVTQLAVVGVPLLALVAGAATYLFAGLALRPVEAIRSRVAAITGQDLARRVPEPVARDEVGRLARTMNDMLARLDAAQVAQRRFVGDASHELRSPLATITARLELAGRRGPTAGDVAAMVPEAHRMARLIEDLLLLARADERGLAPRRDDVDLDELADDEAARLRATGALTVRAATVPVRVTGDRAQLARVLRNLVDNAARHASSQVTIRLRSDGTEAVLEVADDGPGIPPTDRTRVFDRFVRLDEGRARDAGGVGLGLAIVAEVLAAHGGSVEARAADGGGALMRVRLPRQPVDGVVVPSEALPPTASRS</sequence>
<keyword evidence="4" id="KW-0808">Transferase</keyword>
<evidence type="ECO:0000256" key="1">
    <source>
        <dbReference type="ARBA" id="ARBA00000085"/>
    </source>
</evidence>
<keyword evidence="9" id="KW-0472">Membrane</keyword>
<evidence type="ECO:0000313" key="12">
    <source>
        <dbReference type="EMBL" id="MBW0133178.1"/>
    </source>
</evidence>
<keyword evidence="7 9" id="KW-1133">Transmembrane helix</keyword>
<evidence type="ECO:0000256" key="3">
    <source>
        <dbReference type="ARBA" id="ARBA00022553"/>
    </source>
</evidence>
<dbReference type="InterPro" id="IPR050428">
    <property type="entry name" value="TCS_sensor_his_kinase"/>
</dbReference>
<dbReference type="InterPro" id="IPR003661">
    <property type="entry name" value="HisK_dim/P_dom"/>
</dbReference>
<reference evidence="12 13" key="1">
    <citation type="submission" date="2020-11" db="EMBL/GenBank/DDBJ databases">
        <title>Pseudonocardia abyssalis sp. nov. and Pseudonocardia oceani sp. nov., description and phylogenomic analysis of two novel actinomycetes isolated from the deep Southern Ocean.</title>
        <authorList>
            <person name="Parra J."/>
        </authorList>
    </citation>
    <scope>NUCLEOTIDE SEQUENCE [LARGE SCALE GENOMIC DNA]</scope>
    <source>
        <strain evidence="12 13">KRD-168</strain>
    </source>
</reference>
<dbReference type="Pfam" id="PF00672">
    <property type="entry name" value="HAMP"/>
    <property type="match status" value="1"/>
</dbReference>
<evidence type="ECO:0000256" key="6">
    <source>
        <dbReference type="ARBA" id="ARBA00022777"/>
    </source>
</evidence>
<dbReference type="PANTHER" id="PTHR45436">
    <property type="entry name" value="SENSOR HISTIDINE KINASE YKOH"/>
    <property type="match status" value="1"/>
</dbReference>
<feature type="transmembrane region" description="Helical" evidence="9">
    <location>
        <begin position="161"/>
        <end position="185"/>
    </location>
</feature>